<evidence type="ECO:0000313" key="8">
    <source>
        <dbReference type="EMBL" id="KAB8137748.1"/>
    </source>
</evidence>
<evidence type="ECO:0000256" key="6">
    <source>
        <dbReference type="ARBA" id="ARBA00023136"/>
    </source>
</evidence>
<organism evidence="8 9">
    <name type="scientific">Gracilibacillus oryzae</name>
    <dbReference type="NCBI Taxonomy" id="1672701"/>
    <lineage>
        <taxon>Bacteria</taxon>
        <taxon>Bacillati</taxon>
        <taxon>Bacillota</taxon>
        <taxon>Bacilli</taxon>
        <taxon>Bacillales</taxon>
        <taxon>Bacillaceae</taxon>
        <taxon>Gracilibacillus</taxon>
    </lineage>
</organism>
<accession>A0A7C8KVW1</accession>
<keyword evidence="9" id="KW-1185">Reference proteome</keyword>
<dbReference type="EMBL" id="WEID01000036">
    <property type="protein sequence ID" value="KAB8137748.1"/>
    <property type="molecule type" value="Genomic_DNA"/>
</dbReference>
<dbReference type="RefSeq" id="WP_153402483.1">
    <property type="nucleotide sequence ID" value="NZ_ML762427.1"/>
</dbReference>
<evidence type="ECO:0000256" key="2">
    <source>
        <dbReference type="ARBA" id="ARBA00005779"/>
    </source>
</evidence>
<dbReference type="PANTHER" id="PTHR40043">
    <property type="entry name" value="UPF0719 INNER MEMBRANE PROTEIN YJFL"/>
    <property type="match status" value="1"/>
</dbReference>
<evidence type="ECO:0000256" key="4">
    <source>
        <dbReference type="ARBA" id="ARBA00022692"/>
    </source>
</evidence>
<comment type="subcellular location">
    <subcellularLocation>
        <location evidence="1">Cell membrane</location>
        <topology evidence="1">Multi-pass membrane protein</topology>
    </subcellularLocation>
</comment>
<dbReference type="AlphaFoldDB" id="A0A7C8KVW1"/>
<dbReference type="PANTHER" id="PTHR40043:SF1">
    <property type="entry name" value="UPF0719 INNER MEMBRANE PROTEIN YJFL"/>
    <property type="match status" value="1"/>
</dbReference>
<comment type="caution">
    <text evidence="8">The sequence shown here is derived from an EMBL/GenBank/DDBJ whole genome shotgun (WGS) entry which is preliminary data.</text>
</comment>
<protein>
    <submittedName>
        <fullName evidence="8">DUF350 domain-containing protein</fullName>
    </submittedName>
</protein>
<evidence type="ECO:0000313" key="9">
    <source>
        <dbReference type="Proteomes" id="UP000480246"/>
    </source>
</evidence>
<feature type="transmembrane region" description="Helical" evidence="7">
    <location>
        <begin position="116"/>
        <end position="138"/>
    </location>
</feature>
<proteinExistence type="inferred from homology"/>
<dbReference type="InterPro" id="IPR007140">
    <property type="entry name" value="DUF350"/>
</dbReference>
<evidence type="ECO:0000256" key="1">
    <source>
        <dbReference type="ARBA" id="ARBA00004651"/>
    </source>
</evidence>
<evidence type="ECO:0000256" key="5">
    <source>
        <dbReference type="ARBA" id="ARBA00022989"/>
    </source>
</evidence>
<keyword evidence="3" id="KW-1003">Cell membrane</keyword>
<dbReference type="Pfam" id="PF03994">
    <property type="entry name" value="DUF350"/>
    <property type="match status" value="1"/>
</dbReference>
<comment type="similarity">
    <text evidence="2">Belongs to the UPF0719 family.</text>
</comment>
<keyword evidence="5 7" id="KW-1133">Transmembrane helix</keyword>
<sequence length="139" mass="15519">MNIDWSEIMDLNELLMTGAYWIIMFLLAGLCMIIFEWVTPYNDREELKKGNIAVGIQFAGKLIGLGIITQATITHNVNLIGAGVWFLIGFVIMILGYYLFEWVTPFRVEEEIKRNNIAVAIVAAAVSIFIGFVVAGSIT</sequence>
<dbReference type="OrthoDB" id="2352756at2"/>
<reference evidence="8 9" key="1">
    <citation type="submission" date="2019-10" db="EMBL/GenBank/DDBJ databases">
        <title>Gracilibacillus sp. nov. isolated from rice seeds.</title>
        <authorList>
            <person name="He S."/>
        </authorList>
    </citation>
    <scope>NUCLEOTIDE SEQUENCE [LARGE SCALE GENOMIC DNA]</scope>
    <source>
        <strain evidence="8 9">TD8</strain>
    </source>
</reference>
<name>A0A7C8KVW1_9BACI</name>
<feature type="transmembrane region" description="Helical" evidence="7">
    <location>
        <begin position="79"/>
        <end position="100"/>
    </location>
</feature>
<dbReference type="Proteomes" id="UP000480246">
    <property type="component" value="Unassembled WGS sequence"/>
</dbReference>
<dbReference type="GO" id="GO:0005886">
    <property type="term" value="C:plasma membrane"/>
    <property type="evidence" value="ECO:0007669"/>
    <property type="project" value="UniProtKB-SubCell"/>
</dbReference>
<keyword evidence="6 7" id="KW-0472">Membrane</keyword>
<gene>
    <name evidence="8" type="ORF">F9U64_08045</name>
</gene>
<evidence type="ECO:0000256" key="7">
    <source>
        <dbReference type="SAM" id="Phobius"/>
    </source>
</evidence>
<keyword evidence="4 7" id="KW-0812">Transmembrane</keyword>
<feature type="transmembrane region" description="Helical" evidence="7">
    <location>
        <begin position="50"/>
        <end position="73"/>
    </location>
</feature>
<feature type="transmembrane region" description="Helical" evidence="7">
    <location>
        <begin position="20"/>
        <end position="38"/>
    </location>
</feature>
<evidence type="ECO:0000256" key="3">
    <source>
        <dbReference type="ARBA" id="ARBA00022475"/>
    </source>
</evidence>